<dbReference type="CDD" id="cd04365">
    <property type="entry name" value="IlGF_relaxin_like"/>
    <property type="match status" value="1"/>
</dbReference>
<evidence type="ECO:0000256" key="2">
    <source>
        <dbReference type="ARBA" id="ARBA00009034"/>
    </source>
</evidence>
<dbReference type="InterPro" id="IPR051042">
    <property type="entry name" value="Repro_Hormone_Insulin-like"/>
</dbReference>
<dbReference type="PANTHER" id="PTHR12004:SF13">
    <property type="entry name" value="PRORELAXIN H2"/>
    <property type="match status" value="1"/>
</dbReference>
<reference evidence="11" key="1">
    <citation type="submission" date="2020-03" db="EMBL/GenBank/DDBJ databases">
        <title>Studies in the Genomics of Life Span.</title>
        <authorList>
            <person name="Glass D."/>
        </authorList>
    </citation>
    <scope>NUCLEOTIDE SEQUENCE</scope>
    <source>
        <strain evidence="11">LTLLF</strain>
        <tissue evidence="11">Muscle</tissue>
    </source>
</reference>
<dbReference type="SUPFAM" id="SSF56994">
    <property type="entry name" value="Insulin-like"/>
    <property type="match status" value="1"/>
</dbReference>
<keyword evidence="9" id="KW-0732">Signal</keyword>
<dbReference type="InterPro" id="IPR022353">
    <property type="entry name" value="Insulin_CS"/>
</dbReference>
<dbReference type="Pfam" id="PF00049">
    <property type="entry name" value="Insulin"/>
    <property type="match status" value="1"/>
</dbReference>
<comment type="caution">
    <text evidence="11">The sequence shown here is derived from an EMBL/GenBank/DDBJ whole genome shotgun (WGS) entry which is preliminary data.</text>
</comment>
<dbReference type="InterPro" id="IPR016179">
    <property type="entry name" value="Insulin-like"/>
</dbReference>
<feature type="domain" description="Insulin-like" evidence="10">
    <location>
        <begin position="34"/>
        <end position="183"/>
    </location>
</feature>
<keyword evidence="4 8" id="KW-0964">Secreted</keyword>
<evidence type="ECO:0000256" key="3">
    <source>
        <dbReference type="ARBA" id="ARBA00011207"/>
    </source>
</evidence>
<keyword evidence="6" id="KW-0372">Hormone</keyword>
<organism evidence="11 12">
    <name type="scientific">Microtus ochrogaster</name>
    <name type="common">Prairie vole</name>
    <dbReference type="NCBI Taxonomy" id="79684"/>
    <lineage>
        <taxon>Eukaryota</taxon>
        <taxon>Metazoa</taxon>
        <taxon>Chordata</taxon>
        <taxon>Craniata</taxon>
        <taxon>Vertebrata</taxon>
        <taxon>Euteleostomi</taxon>
        <taxon>Mammalia</taxon>
        <taxon>Eutheria</taxon>
        <taxon>Euarchontoglires</taxon>
        <taxon>Glires</taxon>
        <taxon>Rodentia</taxon>
        <taxon>Myomorpha</taxon>
        <taxon>Muroidea</taxon>
        <taxon>Cricetidae</taxon>
        <taxon>Arvicolinae</taxon>
        <taxon>Microtus</taxon>
    </lineage>
</organism>
<dbReference type="InterPro" id="IPR036438">
    <property type="entry name" value="Insulin-like_sf"/>
</dbReference>
<name>A0A8J6H2Q0_MICOH</name>
<evidence type="ECO:0000313" key="11">
    <source>
        <dbReference type="EMBL" id="KAH0521427.1"/>
    </source>
</evidence>
<evidence type="ECO:0000256" key="8">
    <source>
        <dbReference type="RuleBase" id="RU000406"/>
    </source>
</evidence>
<protein>
    <submittedName>
        <fullName evidence="11">Prorelaxin</fullName>
    </submittedName>
</protein>
<dbReference type="GO" id="GO:0005576">
    <property type="term" value="C:extracellular region"/>
    <property type="evidence" value="ECO:0007669"/>
    <property type="project" value="UniProtKB-SubCell"/>
</dbReference>
<evidence type="ECO:0000256" key="4">
    <source>
        <dbReference type="ARBA" id="ARBA00022525"/>
    </source>
</evidence>
<evidence type="ECO:0000256" key="5">
    <source>
        <dbReference type="ARBA" id="ARBA00022685"/>
    </source>
</evidence>
<accession>A0A8J6H2Q0</accession>
<comment type="subcellular location">
    <subcellularLocation>
        <location evidence="1 8">Secreted</location>
    </subcellularLocation>
</comment>
<keyword evidence="7" id="KW-1015">Disulfide bond</keyword>
<evidence type="ECO:0000313" key="12">
    <source>
        <dbReference type="Proteomes" id="UP000710432"/>
    </source>
</evidence>
<dbReference type="GO" id="GO:0005179">
    <property type="term" value="F:hormone activity"/>
    <property type="evidence" value="ECO:0007669"/>
    <property type="project" value="UniProtKB-KW"/>
</dbReference>
<proteinExistence type="inferred from homology"/>
<feature type="chain" id="PRO_5035146514" evidence="9">
    <location>
        <begin position="24"/>
        <end position="183"/>
    </location>
</feature>
<gene>
    <name evidence="11" type="ORF">LTLLF_101640</name>
</gene>
<evidence type="ECO:0000256" key="7">
    <source>
        <dbReference type="ARBA" id="ARBA00023157"/>
    </source>
</evidence>
<feature type="signal peptide" evidence="9">
    <location>
        <begin position="1"/>
        <end position="23"/>
    </location>
</feature>
<dbReference type="Proteomes" id="UP000710432">
    <property type="component" value="Unassembled WGS sequence"/>
</dbReference>
<evidence type="ECO:0000256" key="1">
    <source>
        <dbReference type="ARBA" id="ARBA00004613"/>
    </source>
</evidence>
<keyword evidence="5" id="KW-0165">Cleavage on pair of basic residues</keyword>
<sequence length="183" mass="21011">MMSSKFLLPFLGFWLLLSQPCRARVTEEWLDEVIKVCDRTYVRTVIEICGNPVTFARMAPARRQRSITETVPSFNNKDAAPLDTMLKYLPNWPQKLKVALPEEHLSLPELQQHAPALSNSAGILEALKKGFHKTQVEAEASFSPETKRLRLDTLARRKRQSRLWLSEQCCHFGCPRRAIAQFC</sequence>
<dbReference type="PROSITE" id="PS00262">
    <property type="entry name" value="INSULIN"/>
    <property type="match status" value="1"/>
</dbReference>
<dbReference type="InterPro" id="IPR022421">
    <property type="entry name" value="Relaxin"/>
</dbReference>
<evidence type="ECO:0000256" key="6">
    <source>
        <dbReference type="ARBA" id="ARBA00022702"/>
    </source>
</evidence>
<dbReference type="PANTHER" id="PTHR12004">
    <property type="entry name" value="RELAXIN"/>
    <property type="match status" value="1"/>
</dbReference>
<comment type="similarity">
    <text evidence="2 8">Belongs to the insulin family.</text>
</comment>
<evidence type="ECO:0000259" key="10">
    <source>
        <dbReference type="SMART" id="SM00078"/>
    </source>
</evidence>
<dbReference type="AlphaFoldDB" id="A0A8J6H2Q0"/>
<dbReference type="EMBL" id="JAATJU010000100">
    <property type="protein sequence ID" value="KAH0521427.1"/>
    <property type="molecule type" value="Genomic_DNA"/>
</dbReference>
<comment type="subunit">
    <text evidence="3">Heterodimer of a B chain and an A chain linked by two disulfide bonds.</text>
</comment>
<dbReference type="SMART" id="SM00078">
    <property type="entry name" value="IlGF"/>
    <property type="match status" value="1"/>
</dbReference>
<dbReference type="PRINTS" id="PR02004">
    <property type="entry name" value="RELAXIN"/>
</dbReference>
<evidence type="ECO:0000256" key="9">
    <source>
        <dbReference type="SAM" id="SignalP"/>
    </source>
</evidence>